<keyword evidence="1" id="KW-0472">Membrane</keyword>
<keyword evidence="1" id="KW-0812">Transmembrane</keyword>
<keyword evidence="1" id="KW-1133">Transmembrane helix</keyword>
<dbReference type="EMBL" id="JAGKQH010000003">
    <property type="protein sequence ID" value="KAG6603842.1"/>
    <property type="molecule type" value="Genomic_DNA"/>
</dbReference>
<gene>
    <name evidence="2" type="ORF">SDJN03_04451</name>
</gene>
<keyword evidence="3" id="KW-1185">Reference proteome</keyword>
<proteinExistence type="predicted"/>
<organism evidence="2 3">
    <name type="scientific">Cucurbita argyrosperma subsp. sororia</name>
    <dbReference type="NCBI Taxonomy" id="37648"/>
    <lineage>
        <taxon>Eukaryota</taxon>
        <taxon>Viridiplantae</taxon>
        <taxon>Streptophyta</taxon>
        <taxon>Embryophyta</taxon>
        <taxon>Tracheophyta</taxon>
        <taxon>Spermatophyta</taxon>
        <taxon>Magnoliopsida</taxon>
        <taxon>eudicotyledons</taxon>
        <taxon>Gunneridae</taxon>
        <taxon>Pentapetalae</taxon>
        <taxon>rosids</taxon>
        <taxon>fabids</taxon>
        <taxon>Cucurbitales</taxon>
        <taxon>Cucurbitaceae</taxon>
        <taxon>Cucurbiteae</taxon>
        <taxon>Cucurbita</taxon>
    </lineage>
</organism>
<feature type="transmembrane region" description="Helical" evidence="1">
    <location>
        <begin position="65"/>
        <end position="85"/>
    </location>
</feature>
<name>A0AAV6NW25_9ROSI</name>
<feature type="non-terminal residue" evidence="2">
    <location>
        <position position="1"/>
    </location>
</feature>
<sequence length="88" mass="9868">MILSDQINDEIVRKTMERGLFCTKFTPPRENGRRRLRVGGDAAVPRAHGEIRRHKKAFSAVSSDHLGLCLVLLQLFLFAFLFSGIGAL</sequence>
<evidence type="ECO:0000256" key="1">
    <source>
        <dbReference type="SAM" id="Phobius"/>
    </source>
</evidence>
<evidence type="ECO:0000313" key="3">
    <source>
        <dbReference type="Proteomes" id="UP000685013"/>
    </source>
</evidence>
<evidence type="ECO:0000313" key="2">
    <source>
        <dbReference type="EMBL" id="KAG6603842.1"/>
    </source>
</evidence>
<dbReference type="Proteomes" id="UP000685013">
    <property type="component" value="Chromosome 3"/>
</dbReference>
<dbReference type="AlphaFoldDB" id="A0AAV6NW25"/>
<accession>A0AAV6NW25</accession>
<protein>
    <submittedName>
        <fullName evidence="2">Uncharacterized protein</fullName>
    </submittedName>
</protein>
<comment type="caution">
    <text evidence="2">The sequence shown here is derived from an EMBL/GenBank/DDBJ whole genome shotgun (WGS) entry which is preliminary data.</text>
</comment>
<reference evidence="2 3" key="1">
    <citation type="journal article" date="2021" name="Hortic Res">
        <title>The domestication of Cucurbita argyrosperma as revealed by the genome of its wild relative.</title>
        <authorList>
            <person name="Barrera-Redondo J."/>
            <person name="Sanchez-de la Vega G."/>
            <person name="Aguirre-Liguori J.A."/>
            <person name="Castellanos-Morales G."/>
            <person name="Gutierrez-Guerrero Y.T."/>
            <person name="Aguirre-Dugua X."/>
            <person name="Aguirre-Planter E."/>
            <person name="Tenaillon M.I."/>
            <person name="Lira-Saade R."/>
            <person name="Eguiarte L.E."/>
        </authorList>
    </citation>
    <scope>NUCLEOTIDE SEQUENCE [LARGE SCALE GENOMIC DNA]</scope>
    <source>
        <strain evidence="2">JBR-2021</strain>
    </source>
</reference>